<dbReference type="InterPro" id="IPR036282">
    <property type="entry name" value="Glutathione-S-Trfase_C_sf"/>
</dbReference>
<feature type="domain" description="GST N-terminal" evidence="1">
    <location>
        <begin position="2"/>
        <end position="80"/>
    </location>
</feature>
<evidence type="ECO:0000313" key="4">
    <source>
        <dbReference type="Proteomes" id="UP000640333"/>
    </source>
</evidence>
<gene>
    <name evidence="3" type="ORF">IOQ59_04950</name>
</gene>
<dbReference type="InterPro" id="IPR050983">
    <property type="entry name" value="GST_Omega/HSP26"/>
</dbReference>
<evidence type="ECO:0000259" key="2">
    <source>
        <dbReference type="PROSITE" id="PS50405"/>
    </source>
</evidence>
<dbReference type="Pfam" id="PF13417">
    <property type="entry name" value="GST_N_3"/>
    <property type="match status" value="1"/>
</dbReference>
<protein>
    <submittedName>
        <fullName evidence="3">Glutathione S-transferase family protein</fullName>
    </submittedName>
</protein>
<dbReference type="CDD" id="cd00299">
    <property type="entry name" value="GST_C_family"/>
    <property type="match status" value="1"/>
</dbReference>
<dbReference type="PROSITE" id="PS50404">
    <property type="entry name" value="GST_NTER"/>
    <property type="match status" value="1"/>
</dbReference>
<dbReference type="Pfam" id="PF13410">
    <property type="entry name" value="GST_C_2"/>
    <property type="match status" value="1"/>
</dbReference>
<dbReference type="Gene3D" id="3.40.30.10">
    <property type="entry name" value="Glutaredoxin"/>
    <property type="match status" value="1"/>
</dbReference>
<name>A0A8J7FAR5_9GAMM</name>
<dbReference type="InterPro" id="IPR040079">
    <property type="entry name" value="Glutathione_S-Trfase"/>
</dbReference>
<accession>A0A8J7FAR5</accession>
<dbReference type="SUPFAM" id="SSF47616">
    <property type="entry name" value="GST C-terminal domain-like"/>
    <property type="match status" value="1"/>
</dbReference>
<dbReference type="Proteomes" id="UP000640333">
    <property type="component" value="Unassembled WGS sequence"/>
</dbReference>
<dbReference type="SFLD" id="SFLDS00019">
    <property type="entry name" value="Glutathione_Transferase_(cytos"/>
    <property type="match status" value="1"/>
</dbReference>
<evidence type="ECO:0000313" key="3">
    <source>
        <dbReference type="EMBL" id="MBE9396607.1"/>
    </source>
</evidence>
<dbReference type="PROSITE" id="PS51354">
    <property type="entry name" value="GLUTAREDOXIN_2"/>
    <property type="match status" value="1"/>
</dbReference>
<dbReference type="PANTHER" id="PTHR43968">
    <property type="match status" value="1"/>
</dbReference>
<dbReference type="Gene3D" id="1.20.1050.10">
    <property type="match status" value="1"/>
</dbReference>
<dbReference type="PANTHER" id="PTHR43968:SF6">
    <property type="entry name" value="GLUTATHIONE S-TRANSFERASE OMEGA"/>
    <property type="match status" value="1"/>
</dbReference>
<dbReference type="InterPro" id="IPR004045">
    <property type="entry name" value="Glutathione_S-Trfase_N"/>
</dbReference>
<evidence type="ECO:0000259" key="1">
    <source>
        <dbReference type="PROSITE" id="PS50404"/>
    </source>
</evidence>
<sequence>MTVIRLYDKPECPFCWKIRLALFEQGLTVEHIDSLAPETRETWQSLTPRKTVPVLVNGDIVIYESNVILEYLNDLSETLLPEDPTQRVTARLINSYSDGVIGAGLREVIFEKRGNAEADRDHKRIEQGIAQFETALDYLSGQLGGKTFFADSYSLPECALTARFGLAEAYGVEIPDRFSNLRSWFERMKSRPSYRATAPQHLLS</sequence>
<dbReference type="SFLD" id="SFLDG00358">
    <property type="entry name" value="Main_(cytGST)"/>
    <property type="match status" value="1"/>
</dbReference>
<proteinExistence type="predicted"/>
<dbReference type="CDD" id="cd00570">
    <property type="entry name" value="GST_N_family"/>
    <property type="match status" value="1"/>
</dbReference>
<feature type="domain" description="GST C-terminal" evidence="2">
    <location>
        <begin position="83"/>
        <end position="204"/>
    </location>
</feature>
<keyword evidence="4" id="KW-1185">Reference proteome</keyword>
<dbReference type="EMBL" id="JADEYS010000003">
    <property type="protein sequence ID" value="MBE9396607.1"/>
    <property type="molecule type" value="Genomic_DNA"/>
</dbReference>
<comment type="caution">
    <text evidence="3">The sequence shown here is derived from an EMBL/GenBank/DDBJ whole genome shotgun (WGS) entry which is preliminary data.</text>
</comment>
<dbReference type="PROSITE" id="PS50405">
    <property type="entry name" value="GST_CTER"/>
    <property type="match status" value="1"/>
</dbReference>
<dbReference type="AlphaFoldDB" id="A0A8J7FAR5"/>
<dbReference type="GO" id="GO:0005737">
    <property type="term" value="C:cytoplasm"/>
    <property type="evidence" value="ECO:0007669"/>
    <property type="project" value="TreeGrafter"/>
</dbReference>
<dbReference type="InterPro" id="IPR010987">
    <property type="entry name" value="Glutathione-S-Trfase_C-like"/>
</dbReference>
<dbReference type="SUPFAM" id="SSF52833">
    <property type="entry name" value="Thioredoxin-like"/>
    <property type="match status" value="1"/>
</dbReference>
<reference evidence="3" key="1">
    <citation type="submission" date="2020-10" db="EMBL/GenBank/DDBJ databases">
        <title>Bacterium isolated from coastal waters sediment.</title>
        <authorList>
            <person name="Chen R.-J."/>
            <person name="Lu D.-C."/>
            <person name="Zhu K.-L."/>
            <person name="Du Z.-J."/>
        </authorList>
    </citation>
    <scope>NUCLEOTIDE SEQUENCE</scope>
    <source>
        <strain evidence="3">N1Y112</strain>
    </source>
</reference>
<organism evidence="3 4">
    <name type="scientific">Pontibacterium sinense</name>
    <dbReference type="NCBI Taxonomy" id="2781979"/>
    <lineage>
        <taxon>Bacteria</taxon>
        <taxon>Pseudomonadati</taxon>
        <taxon>Pseudomonadota</taxon>
        <taxon>Gammaproteobacteria</taxon>
        <taxon>Oceanospirillales</taxon>
        <taxon>Oceanospirillaceae</taxon>
        <taxon>Pontibacterium</taxon>
    </lineage>
</organism>
<dbReference type="InterPro" id="IPR036249">
    <property type="entry name" value="Thioredoxin-like_sf"/>
</dbReference>